<gene>
    <name evidence="2" type="ORF">KI387_013635</name>
</gene>
<dbReference type="Pfam" id="PF13650">
    <property type="entry name" value="Asp_protease_2"/>
    <property type="match status" value="1"/>
</dbReference>
<dbReference type="Gene3D" id="2.40.70.10">
    <property type="entry name" value="Acid Proteases"/>
    <property type="match status" value="1"/>
</dbReference>
<evidence type="ECO:0000313" key="2">
    <source>
        <dbReference type="EMBL" id="KAH9302052.1"/>
    </source>
</evidence>
<proteinExistence type="predicted"/>
<dbReference type="GO" id="GO:0006508">
    <property type="term" value="P:proteolysis"/>
    <property type="evidence" value="ECO:0007669"/>
    <property type="project" value="InterPro"/>
</dbReference>
<dbReference type="PROSITE" id="PS00141">
    <property type="entry name" value="ASP_PROTEASE"/>
    <property type="match status" value="1"/>
</dbReference>
<protein>
    <recommendedName>
        <fullName evidence="4">Peptidase A2 domain-containing protein</fullName>
    </recommendedName>
</protein>
<feature type="compositionally biased region" description="Polar residues" evidence="1">
    <location>
        <begin position="44"/>
        <end position="56"/>
    </location>
</feature>
<sequence>MVTTTGVEGEGSQGNNQQRETSQQQSAPNDTTLVNWQAEDFCGMNQTISQSVAANTRSKRRNLGEGKPLAPSDPQPSTTPQTVGKQNAVPNTQGQPKPAPRPTQMPVVAAHVQGMNVQAKGQQRDASSPFNIIDQMKKTNVNISMWESLSIPGQRDLLQAAMKDWSTSNQQVQMQEKVLTNAAQPKENHGEQQGKMLKPPPFYVSLIIGDKLVHNCMIDSGASSSVMPKQIANQLGLQYGVISKGVVQLDGTVVKIVGVIKNLSLTLHACPNVVVL</sequence>
<evidence type="ECO:0008006" key="4">
    <source>
        <dbReference type="Google" id="ProtNLM"/>
    </source>
</evidence>
<dbReference type="InterPro" id="IPR001969">
    <property type="entry name" value="Aspartic_peptidase_AS"/>
</dbReference>
<dbReference type="CDD" id="cd00303">
    <property type="entry name" value="retropepsin_like"/>
    <property type="match status" value="1"/>
</dbReference>
<keyword evidence="3" id="KW-1185">Reference proteome</keyword>
<evidence type="ECO:0000313" key="3">
    <source>
        <dbReference type="Proteomes" id="UP000824469"/>
    </source>
</evidence>
<comment type="caution">
    <text evidence="2">The sequence shown here is derived from an EMBL/GenBank/DDBJ whole genome shotgun (WGS) entry which is preliminary data.</text>
</comment>
<dbReference type="GO" id="GO:0004190">
    <property type="term" value="F:aspartic-type endopeptidase activity"/>
    <property type="evidence" value="ECO:0007669"/>
    <property type="project" value="InterPro"/>
</dbReference>
<feature type="compositionally biased region" description="Polar residues" evidence="1">
    <location>
        <begin position="13"/>
        <end position="35"/>
    </location>
</feature>
<organism evidence="2 3">
    <name type="scientific">Taxus chinensis</name>
    <name type="common">Chinese yew</name>
    <name type="synonym">Taxus wallichiana var. chinensis</name>
    <dbReference type="NCBI Taxonomy" id="29808"/>
    <lineage>
        <taxon>Eukaryota</taxon>
        <taxon>Viridiplantae</taxon>
        <taxon>Streptophyta</taxon>
        <taxon>Embryophyta</taxon>
        <taxon>Tracheophyta</taxon>
        <taxon>Spermatophyta</taxon>
        <taxon>Pinopsida</taxon>
        <taxon>Pinidae</taxon>
        <taxon>Conifers II</taxon>
        <taxon>Cupressales</taxon>
        <taxon>Taxaceae</taxon>
        <taxon>Taxus</taxon>
    </lineage>
</organism>
<dbReference type="Proteomes" id="UP000824469">
    <property type="component" value="Unassembled WGS sequence"/>
</dbReference>
<dbReference type="AlphaFoldDB" id="A0AA38FHB1"/>
<dbReference type="InterPro" id="IPR021109">
    <property type="entry name" value="Peptidase_aspartic_dom_sf"/>
</dbReference>
<accession>A0AA38FHB1</accession>
<reference evidence="2 3" key="1">
    <citation type="journal article" date="2021" name="Nat. Plants">
        <title>The Taxus genome provides insights into paclitaxel biosynthesis.</title>
        <authorList>
            <person name="Xiong X."/>
            <person name="Gou J."/>
            <person name="Liao Q."/>
            <person name="Li Y."/>
            <person name="Zhou Q."/>
            <person name="Bi G."/>
            <person name="Li C."/>
            <person name="Du R."/>
            <person name="Wang X."/>
            <person name="Sun T."/>
            <person name="Guo L."/>
            <person name="Liang H."/>
            <person name="Lu P."/>
            <person name="Wu Y."/>
            <person name="Zhang Z."/>
            <person name="Ro D.K."/>
            <person name="Shang Y."/>
            <person name="Huang S."/>
            <person name="Yan J."/>
        </authorList>
    </citation>
    <scope>NUCLEOTIDE SEQUENCE [LARGE SCALE GENOMIC DNA]</scope>
    <source>
        <strain evidence="2">Ta-2019</strain>
    </source>
</reference>
<feature type="compositionally biased region" description="Polar residues" evidence="1">
    <location>
        <begin position="83"/>
        <end position="95"/>
    </location>
</feature>
<dbReference type="EMBL" id="JAHRHJ020000009">
    <property type="protein sequence ID" value="KAH9302052.1"/>
    <property type="molecule type" value="Genomic_DNA"/>
</dbReference>
<feature type="region of interest" description="Disordered" evidence="1">
    <location>
        <begin position="1"/>
        <end position="104"/>
    </location>
</feature>
<name>A0AA38FHB1_TAXCH</name>
<evidence type="ECO:0000256" key="1">
    <source>
        <dbReference type="SAM" id="MobiDB-lite"/>
    </source>
</evidence>